<dbReference type="EMBL" id="CP011035">
    <property type="protein sequence ID" value="ALS34808.1"/>
    <property type="molecule type" value="Genomic_DNA"/>
</dbReference>
<dbReference type="PATRIC" id="fig|1315283.4.peg.3397"/>
<evidence type="ECO:0000313" key="3">
    <source>
        <dbReference type="Proteomes" id="UP000065261"/>
    </source>
</evidence>
<dbReference type="Proteomes" id="UP000065261">
    <property type="component" value="Chromosome II"/>
</dbReference>
<dbReference type="InterPro" id="IPR016163">
    <property type="entry name" value="Ald_DH_C"/>
</dbReference>
<dbReference type="KEGG" id="ptn:PTRA_b0303"/>
<gene>
    <name evidence="2" type="ORF">PTRA_b0303</name>
</gene>
<dbReference type="Pfam" id="PF00171">
    <property type="entry name" value="Aldedh"/>
    <property type="match status" value="1"/>
</dbReference>
<accession>A0A0U2X2G4</accession>
<evidence type="ECO:0000259" key="1">
    <source>
        <dbReference type="Pfam" id="PF00171"/>
    </source>
</evidence>
<dbReference type="SUPFAM" id="SSF53720">
    <property type="entry name" value="ALDH-like"/>
    <property type="match status" value="1"/>
</dbReference>
<dbReference type="GO" id="GO:0016620">
    <property type="term" value="F:oxidoreductase activity, acting on the aldehyde or oxo group of donors, NAD or NADP as acceptor"/>
    <property type="evidence" value="ECO:0007669"/>
    <property type="project" value="InterPro"/>
</dbReference>
<dbReference type="AlphaFoldDB" id="A0A0U2X2G4"/>
<dbReference type="RefSeq" id="WP_058374832.1">
    <property type="nucleotide sequence ID" value="NZ_CP011035.1"/>
</dbReference>
<proteinExistence type="predicted"/>
<dbReference type="InterPro" id="IPR016161">
    <property type="entry name" value="Ald_DH/histidinol_DH"/>
</dbReference>
<name>A0A0U2X2G4_9GAMM</name>
<organism evidence="2">
    <name type="scientific">Pseudoalteromonas translucida KMM 520</name>
    <dbReference type="NCBI Taxonomy" id="1315283"/>
    <lineage>
        <taxon>Bacteria</taxon>
        <taxon>Pseudomonadati</taxon>
        <taxon>Pseudomonadota</taxon>
        <taxon>Gammaproteobacteria</taxon>
        <taxon>Alteromonadales</taxon>
        <taxon>Pseudoalteromonadaceae</taxon>
        <taxon>Pseudoalteromonas</taxon>
    </lineage>
</organism>
<sequence>MGSFVPAQGCDNLAAQVVRCISAAPSDTLLTPRILSNFKEQTAIRSQLVSEQCEQDFHACAQVLICDADTYMATPLLQQELFGPAALIVRYESEQELIALITQFDGQLTASIHGTDDDMANAAALKEALQYKVARLIENQLPTGVEMCTSKNHGGPFPSSTDVRSTSVGTHAMLRFMRPICYQP</sequence>
<protein>
    <recommendedName>
        <fullName evidence="1">Aldehyde dehydrogenase domain-containing protein</fullName>
    </recommendedName>
</protein>
<dbReference type="Gene3D" id="3.40.309.10">
    <property type="entry name" value="Aldehyde Dehydrogenase, Chain A, domain 2"/>
    <property type="match status" value="1"/>
</dbReference>
<evidence type="ECO:0000313" key="2">
    <source>
        <dbReference type="EMBL" id="ALS34808.1"/>
    </source>
</evidence>
<feature type="domain" description="Aldehyde dehydrogenase" evidence="1">
    <location>
        <begin position="74"/>
        <end position="124"/>
    </location>
</feature>
<dbReference type="InterPro" id="IPR015590">
    <property type="entry name" value="Aldehyde_DH_dom"/>
</dbReference>
<reference evidence="2 3" key="1">
    <citation type="submission" date="2015-03" db="EMBL/GenBank/DDBJ databases">
        <authorList>
            <person name="Murphy D."/>
        </authorList>
    </citation>
    <scope>NUCLEOTIDE SEQUENCE [LARGE SCALE GENOMIC DNA]</scope>
    <source>
        <strain evidence="2 3">KMM 520</strain>
    </source>
</reference>